<dbReference type="InterPro" id="IPR019410">
    <property type="entry name" value="Methyltransf_16"/>
</dbReference>
<dbReference type="PANTHER" id="PTHR14614">
    <property type="entry name" value="HEPATOCELLULAR CARCINOMA-ASSOCIATED ANTIGEN"/>
    <property type="match status" value="1"/>
</dbReference>
<sequence>MDSSQLCRPIPSSETKHLPLLKYPLWPPIEGYSINCGHQRVIHLNQDDNCRISTGSTLWLSSQILSAYLLVTLSKNAARAKNRSTTAVEVGAGTGARLTPLLLKTARSELNFLATDIEPTLTQILVPNVRKWMEDNSSAGKVLPCQLNWNLELDWQSINNAFSRNADRSFPYNLNVAPEFTKQSGVLVDSDALPGTPIDLIVSADTVYTVDLLRPLLTTLSILSARSPKQPIIYIALERREPTLVDSFFQMAVEMGFKATQVESNRLRKLAESMGWIDEDWEAVEVWKLSMKQSRA</sequence>
<dbReference type="GO" id="GO:0005737">
    <property type="term" value="C:cytoplasm"/>
    <property type="evidence" value="ECO:0007669"/>
    <property type="project" value="TreeGrafter"/>
</dbReference>
<evidence type="ECO:0008006" key="3">
    <source>
        <dbReference type="Google" id="ProtNLM"/>
    </source>
</evidence>
<comment type="caution">
    <text evidence="1">The sequence shown here is derived from an EMBL/GenBank/DDBJ whole genome shotgun (WGS) entry which is preliminary data.</text>
</comment>
<gene>
    <name evidence="1" type="ORF">PGTUg99_003602</name>
</gene>
<reference evidence="1 2" key="1">
    <citation type="submission" date="2019-05" db="EMBL/GenBank/DDBJ databases">
        <title>Emergence of the Ug99 lineage of the wheat stem rust pathogen through somatic hybridization.</title>
        <authorList>
            <person name="Li F."/>
            <person name="Upadhyaya N.M."/>
            <person name="Sperschneider J."/>
            <person name="Matny O."/>
            <person name="Nguyen-Phuc H."/>
            <person name="Mago R."/>
            <person name="Raley C."/>
            <person name="Miller M.E."/>
            <person name="Silverstein K.A.T."/>
            <person name="Henningsen E."/>
            <person name="Hirsch C.D."/>
            <person name="Visser B."/>
            <person name="Pretorius Z.A."/>
            <person name="Steffenson B.J."/>
            <person name="Schwessinger B."/>
            <person name="Dodds P.N."/>
            <person name="Figueroa M."/>
        </authorList>
    </citation>
    <scope>NUCLEOTIDE SEQUENCE [LARGE SCALE GENOMIC DNA]</scope>
    <source>
        <strain evidence="1 2">Ug99</strain>
    </source>
</reference>
<dbReference type="Proteomes" id="UP000325313">
    <property type="component" value="Unassembled WGS sequence"/>
</dbReference>
<proteinExistence type="predicted"/>
<dbReference type="GO" id="GO:0005634">
    <property type="term" value="C:nucleus"/>
    <property type="evidence" value="ECO:0007669"/>
    <property type="project" value="TreeGrafter"/>
</dbReference>
<dbReference type="Gene3D" id="3.40.50.150">
    <property type="entry name" value="Vaccinia Virus protein VP39"/>
    <property type="match status" value="1"/>
</dbReference>
<dbReference type="GO" id="GO:0008757">
    <property type="term" value="F:S-adenosylmethionine-dependent methyltransferase activity"/>
    <property type="evidence" value="ECO:0007669"/>
    <property type="project" value="UniProtKB-ARBA"/>
</dbReference>
<evidence type="ECO:0000313" key="1">
    <source>
        <dbReference type="EMBL" id="KAA1103686.1"/>
    </source>
</evidence>
<organism evidence="1 2">
    <name type="scientific">Puccinia graminis f. sp. tritici</name>
    <dbReference type="NCBI Taxonomy" id="56615"/>
    <lineage>
        <taxon>Eukaryota</taxon>
        <taxon>Fungi</taxon>
        <taxon>Dikarya</taxon>
        <taxon>Basidiomycota</taxon>
        <taxon>Pucciniomycotina</taxon>
        <taxon>Pucciniomycetes</taxon>
        <taxon>Pucciniales</taxon>
        <taxon>Pucciniaceae</taxon>
        <taxon>Puccinia</taxon>
    </lineage>
</organism>
<dbReference type="AlphaFoldDB" id="A0A5B0PRZ4"/>
<evidence type="ECO:0000313" key="2">
    <source>
        <dbReference type="Proteomes" id="UP000325313"/>
    </source>
</evidence>
<accession>A0A5B0PRZ4</accession>
<dbReference type="Pfam" id="PF10294">
    <property type="entry name" value="Methyltransf_16"/>
    <property type="match status" value="2"/>
</dbReference>
<name>A0A5B0PRZ4_PUCGR</name>
<dbReference type="InterPro" id="IPR029063">
    <property type="entry name" value="SAM-dependent_MTases_sf"/>
</dbReference>
<dbReference type="PANTHER" id="PTHR14614:SF162">
    <property type="entry name" value="EXPRESSED PROTEIN"/>
    <property type="match status" value="1"/>
</dbReference>
<dbReference type="EMBL" id="VDEP01000319">
    <property type="protein sequence ID" value="KAA1103686.1"/>
    <property type="molecule type" value="Genomic_DNA"/>
</dbReference>
<protein>
    <recommendedName>
        <fullName evidence="3">Methyltransferase-domain-containing protein</fullName>
    </recommendedName>
</protein>